<sequence length="58" mass="6488">MTIPRKLIADTRNIASTSIIHIFVPSPTNVALNYMVLLCDSLIFIMLTALRSMLQDPL</sequence>
<protein>
    <submittedName>
        <fullName evidence="2">Uncharacterized protein</fullName>
    </submittedName>
</protein>
<evidence type="ECO:0000256" key="1">
    <source>
        <dbReference type="SAM" id="Phobius"/>
    </source>
</evidence>
<accession>W7E9I1</accession>
<dbReference type="RefSeq" id="XP_014550311.1">
    <property type="nucleotide sequence ID" value="XM_014694825.1"/>
</dbReference>
<dbReference type="AlphaFoldDB" id="W7E9I1"/>
<keyword evidence="1" id="KW-0472">Membrane</keyword>
<keyword evidence="3" id="KW-1185">Reference proteome</keyword>
<proteinExistence type="predicted"/>
<evidence type="ECO:0000313" key="3">
    <source>
        <dbReference type="Proteomes" id="UP000054337"/>
    </source>
</evidence>
<reference evidence="2 3" key="1">
    <citation type="journal article" date="2013" name="PLoS Genet.">
        <title>Comparative genome structure, secondary metabolite, and effector coding capacity across Cochliobolus pathogens.</title>
        <authorList>
            <person name="Condon B.J."/>
            <person name="Leng Y."/>
            <person name="Wu D."/>
            <person name="Bushley K.E."/>
            <person name="Ohm R.A."/>
            <person name="Otillar R."/>
            <person name="Martin J."/>
            <person name="Schackwitz W."/>
            <person name="Grimwood J."/>
            <person name="MohdZainudin N."/>
            <person name="Xue C."/>
            <person name="Wang R."/>
            <person name="Manning V.A."/>
            <person name="Dhillon B."/>
            <person name="Tu Z.J."/>
            <person name="Steffenson B.J."/>
            <person name="Salamov A."/>
            <person name="Sun H."/>
            <person name="Lowry S."/>
            <person name="LaButti K."/>
            <person name="Han J."/>
            <person name="Copeland A."/>
            <person name="Lindquist E."/>
            <person name="Barry K."/>
            <person name="Schmutz J."/>
            <person name="Baker S.E."/>
            <person name="Ciuffetti L.M."/>
            <person name="Grigoriev I.V."/>
            <person name="Zhong S."/>
            <person name="Turgeon B.G."/>
        </authorList>
    </citation>
    <scope>NUCLEOTIDE SEQUENCE [LARGE SCALE GENOMIC DNA]</scope>
    <source>
        <strain evidence="2 3">FI3</strain>
    </source>
</reference>
<dbReference type="EMBL" id="KI968896">
    <property type="protein sequence ID" value="EUN20737.1"/>
    <property type="molecule type" value="Genomic_DNA"/>
</dbReference>
<keyword evidence="1" id="KW-1133">Transmembrane helix</keyword>
<dbReference type="Proteomes" id="UP000054337">
    <property type="component" value="Unassembled WGS sequence"/>
</dbReference>
<organism evidence="2 3">
    <name type="scientific">Bipolaris victoriae (strain FI3)</name>
    <name type="common">Victoria blight of oats agent</name>
    <name type="synonym">Cochliobolus victoriae</name>
    <dbReference type="NCBI Taxonomy" id="930091"/>
    <lineage>
        <taxon>Eukaryota</taxon>
        <taxon>Fungi</taxon>
        <taxon>Dikarya</taxon>
        <taxon>Ascomycota</taxon>
        <taxon>Pezizomycotina</taxon>
        <taxon>Dothideomycetes</taxon>
        <taxon>Pleosporomycetidae</taxon>
        <taxon>Pleosporales</taxon>
        <taxon>Pleosporineae</taxon>
        <taxon>Pleosporaceae</taxon>
        <taxon>Bipolaris</taxon>
    </lineage>
</organism>
<name>W7E9I1_BIPV3</name>
<feature type="transmembrane region" description="Helical" evidence="1">
    <location>
        <begin position="31"/>
        <end position="50"/>
    </location>
</feature>
<evidence type="ECO:0000313" key="2">
    <source>
        <dbReference type="EMBL" id="EUN20737.1"/>
    </source>
</evidence>
<gene>
    <name evidence="2" type="ORF">COCVIDRAFT_115812</name>
</gene>
<dbReference type="GeneID" id="26250814"/>
<dbReference type="HOGENOM" id="CLU_2978793_0_0_1"/>
<keyword evidence="1" id="KW-0812">Transmembrane</keyword>